<reference evidence="2" key="2">
    <citation type="submission" date="2023-06" db="EMBL/GenBank/DDBJ databases">
        <authorList>
            <consortium name="Lawrence Berkeley National Laboratory"/>
            <person name="Mondo S.J."/>
            <person name="Hensen N."/>
            <person name="Bonometti L."/>
            <person name="Westerberg I."/>
            <person name="Brannstrom I.O."/>
            <person name="Guillou S."/>
            <person name="Cros-Aarteil S."/>
            <person name="Calhoun S."/>
            <person name="Haridas S."/>
            <person name="Kuo A."/>
            <person name="Pangilinan J."/>
            <person name="Riley R."/>
            <person name="Labutti K."/>
            <person name="Andreopoulos B."/>
            <person name="Lipzen A."/>
            <person name="Chen C."/>
            <person name="Yanf M."/>
            <person name="Daum C."/>
            <person name="Ng V."/>
            <person name="Clum A."/>
            <person name="Steindorff A."/>
            <person name="Ohm R."/>
            <person name="Martin F."/>
            <person name="Silar P."/>
            <person name="Natvig D."/>
            <person name="Lalanne C."/>
            <person name="Gautier V."/>
            <person name="Ament-Velasquez S.L."/>
            <person name="Kruys A."/>
            <person name="Hutchinson M.I."/>
            <person name="Powell A.J."/>
            <person name="Barry K."/>
            <person name="Miller A.N."/>
            <person name="Grigoriev I.V."/>
            <person name="Debuchy R."/>
            <person name="Gladieux P."/>
            <person name="Thoren M.H."/>
            <person name="Johannesson H."/>
        </authorList>
    </citation>
    <scope>NUCLEOTIDE SEQUENCE</scope>
    <source>
        <strain evidence="2">PSN324</strain>
    </source>
</reference>
<sequence length="173" mass="19472">MATTSSLVWRPMLPTDVKNVHRLADKIHTELPESELVFRERLDLFPEGCFVLSDQTTSDASIHGYIVAHPIRHNRPPALDSLIGEIPDDASQFYIHDVVVSPDLRGQGYASKGIEKVLAVAERIGYPTTCLIAVYNMTEFWKSFGFLPEPVEGELREKLLLYGDVAEFCVRAR</sequence>
<dbReference type="EMBL" id="MU864933">
    <property type="protein sequence ID" value="KAK4466218.1"/>
    <property type="molecule type" value="Genomic_DNA"/>
</dbReference>
<proteinExistence type="predicted"/>
<dbReference type="InterPro" id="IPR000182">
    <property type="entry name" value="GNAT_dom"/>
</dbReference>
<accession>A0AAV9HZL7</accession>
<dbReference type="CDD" id="cd04301">
    <property type="entry name" value="NAT_SF"/>
    <property type="match status" value="1"/>
</dbReference>
<dbReference type="GO" id="GO:0016747">
    <property type="term" value="F:acyltransferase activity, transferring groups other than amino-acyl groups"/>
    <property type="evidence" value="ECO:0007669"/>
    <property type="project" value="InterPro"/>
</dbReference>
<organism evidence="2 3">
    <name type="scientific">Cladorrhinum samala</name>
    <dbReference type="NCBI Taxonomy" id="585594"/>
    <lineage>
        <taxon>Eukaryota</taxon>
        <taxon>Fungi</taxon>
        <taxon>Dikarya</taxon>
        <taxon>Ascomycota</taxon>
        <taxon>Pezizomycotina</taxon>
        <taxon>Sordariomycetes</taxon>
        <taxon>Sordariomycetidae</taxon>
        <taxon>Sordariales</taxon>
        <taxon>Podosporaceae</taxon>
        <taxon>Cladorrhinum</taxon>
    </lineage>
</organism>
<dbReference type="Proteomes" id="UP001321749">
    <property type="component" value="Unassembled WGS sequence"/>
</dbReference>
<gene>
    <name evidence="2" type="ORF">QBC42DRAFT_217104</name>
</gene>
<reference evidence="2" key="1">
    <citation type="journal article" date="2023" name="Mol. Phylogenet. Evol.">
        <title>Genome-scale phylogeny and comparative genomics of the fungal order Sordariales.</title>
        <authorList>
            <person name="Hensen N."/>
            <person name="Bonometti L."/>
            <person name="Westerberg I."/>
            <person name="Brannstrom I.O."/>
            <person name="Guillou S."/>
            <person name="Cros-Aarteil S."/>
            <person name="Calhoun S."/>
            <person name="Haridas S."/>
            <person name="Kuo A."/>
            <person name="Mondo S."/>
            <person name="Pangilinan J."/>
            <person name="Riley R."/>
            <person name="LaButti K."/>
            <person name="Andreopoulos B."/>
            <person name="Lipzen A."/>
            <person name="Chen C."/>
            <person name="Yan M."/>
            <person name="Daum C."/>
            <person name="Ng V."/>
            <person name="Clum A."/>
            <person name="Steindorff A."/>
            <person name="Ohm R.A."/>
            <person name="Martin F."/>
            <person name="Silar P."/>
            <person name="Natvig D.O."/>
            <person name="Lalanne C."/>
            <person name="Gautier V."/>
            <person name="Ament-Velasquez S.L."/>
            <person name="Kruys A."/>
            <person name="Hutchinson M.I."/>
            <person name="Powell A.J."/>
            <person name="Barry K."/>
            <person name="Miller A.N."/>
            <person name="Grigoriev I.V."/>
            <person name="Debuchy R."/>
            <person name="Gladieux P."/>
            <person name="Hiltunen Thoren M."/>
            <person name="Johannesson H."/>
        </authorList>
    </citation>
    <scope>NUCLEOTIDE SEQUENCE</scope>
    <source>
        <strain evidence="2">PSN324</strain>
    </source>
</reference>
<protein>
    <submittedName>
        <fullName evidence="2">Acyl-CoA N-acyltransferase</fullName>
    </submittedName>
</protein>
<dbReference type="InterPro" id="IPR016181">
    <property type="entry name" value="Acyl_CoA_acyltransferase"/>
</dbReference>
<keyword evidence="3" id="KW-1185">Reference proteome</keyword>
<dbReference type="PROSITE" id="PS51186">
    <property type="entry name" value="GNAT"/>
    <property type="match status" value="1"/>
</dbReference>
<dbReference type="Gene3D" id="3.40.630.30">
    <property type="match status" value="1"/>
</dbReference>
<feature type="domain" description="N-acetyltransferase" evidence="1">
    <location>
        <begin position="7"/>
        <end position="167"/>
    </location>
</feature>
<evidence type="ECO:0000259" key="1">
    <source>
        <dbReference type="PROSITE" id="PS51186"/>
    </source>
</evidence>
<name>A0AAV9HZL7_9PEZI</name>
<comment type="caution">
    <text evidence="2">The sequence shown here is derived from an EMBL/GenBank/DDBJ whole genome shotgun (WGS) entry which is preliminary data.</text>
</comment>
<evidence type="ECO:0000313" key="2">
    <source>
        <dbReference type="EMBL" id="KAK4466218.1"/>
    </source>
</evidence>
<dbReference type="SUPFAM" id="SSF55729">
    <property type="entry name" value="Acyl-CoA N-acyltransferases (Nat)"/>
    <property type="match status" value="1"/>
</dbReference>
<dbReference type="Pfam" id="PF00583">
    <property type="entry name" value="Acetyltransf_1"/>
    <property type="match status" value="1"/>
</dbReference>
<dbReference type="AlphaFoldDB" id="A0AAV9HZL7"/>
<evidence type="ECO:0000313" key="3">
    <source>
        <dbReference type="Proteomes" id="UP001321749"/>
    </source>
</evidence>